<reference evidence="4 5" key="1">
    <citation type="submission" date="2019-06" db="EMBL/GenBank/DDBJ databases">
        <authorList>
            <person name="Teng J.L.L."/>
            <person name="Lee H.H."/>
            <person name="Lau S.K.P."/>
            <person name="Woo P.C.Y."/>
        </authorList>
    </citation>
    <scope>NUCLEOTIDE SEQUENCE [LARGE SCALE GENOMIC DNA]</scope>
    <source>
        <strain evidence="4 5">HKU70</strain>
    </source>
</reference>
<dbReference type="Proteomes" id="UP000319792">
    <property type="component" value="Unassembled WGS sequence"/>
</dbReference>
<accession>A0A5C5RQS1</accession>
<dbReference type="Pfam" id="PF24092">
    <property type="entry name" value="DUF7373_C"/>
    <property type="match status" value="1"/>
</dbReference>
<sequence length="371" mass="39672">MTAACSTAVSGIPSASTTNPAIAPGSYNTAPRSVIPPDDEQRLVLAANYLGERIISATDVDQVLTRSAGYLGPMMSAENAAPISNSAPILRRNGYRYSFRSVRQTADYKEMMSTHLLQTDTPDHARTLADEMRTATGGGAVGYSPNRRVPIADATIPGAGSRSLVAITSVGSAVAYLTVFARTNSRAQDLVGRAVDLQADRLGDYHAPDGDLATMLTADRDRIVSYTVRSEAPSEDGFFVRYGYRSAHVQALDESDTVAAKSTFDRLGVDLVGMGLNTVYRARSTADAISLRDFLADQVRLKGVLLRTGFSVDHVTGSMCHVYRLGDYASAPPRTNCFVARGRYVSAAEAPQTDQAQQITAAAYLILGEAR</sequence>
<protein>
    <submittedName>
        <fullName evidence="4">Uncharacterized protein</fullName>
    </submittedName>
</protein>
<proteinExistence type="predicted"/>
<dbReference type="Pfam" id="PF24088">
    <property type="entry name" value="DUF7373"/>
    <property type="match status" value="1"/>
</dbReference>
<evidence type="ECO:0000256" key="1">
    <source>
        <dbReference type="SAM" id="MobiDB-lite"/>
    </source>
</evidence>
<dbReference type="RefSeq" id="WP_146432368.1">
    <property type="nucleotide sequence ID" value="NZ_VIGV01000002.1"/>
</dbReference>
<dbReference type="EMBL" id="VIGV01000002">
    <property type="protein sequence ID" value="TWS24873.1"/>
    <property type="molecule type" value="Genomic_DNA"/>
</dbReference>
<feature type="compositionally biased region" description="Polar residues" evidence="1">
    <location>
        <begin position="9"/>
        <end position="31"/>
    </location>
</feature>
<dbReference type="InterPro" id="IPR055797">
    <property type="entry name" value="DUF7373"/>
</dbReference>
<name>A0A5C5RQS1_9ACTN</name>
<evidence type="ECO:0000259" key="2">
    <source>
        <dbReference type="Pfam" id="PF24088"/>
    </source>
</evidence>
<feature type="region of interest" description="Disordered" evidence="1">
    <location>
        <begin position="9"/>
        <end position="34"/>
    </location>
</feature>
<evidence type="ECO:0000313" key="5">
    <source>
        <dbReference type="Proteomes" id="UP000319792"/>
    </source>
</evidence>
<organism evidence="4 5">
    <name type="scientific">Tsukamurella sputi</name>
    <dbReference type="NCBI Taxonomy" id="2591848"/>
    <lineage>
        <taxon>Bacteria</taxon>
        <taxon>Bacillati</taxon>
        <taxon>Actinomycetota</taxon>
        <taxon>Actinomycetes</taxon>
        <taxon>Mycobacteriales</taxon>
        <taxon>Tsukamurellaceae</taxon>
        <taxon>Tsukamurella</taxon>
    </lineage>
</organism>
<keyword evidence="5" id="KW-1185">Reference proteome</keyword>
<reference evidence="4 5" key="2">
    <citation type="submission" date="2019-08" db="EMBL/GenBank/DDBJ databases">
        <title>Tsukamurella conjunctivitidis sp. nov., Tsukamurella assacharolytica sp. nov. and Tsukamurella sputae sp. nov. isolated from patients with conjunctivitis, bacteraemia (lymphoma) and respiratory infection (sputum) in Hong Kong.</title>
        <authorList>
            <person name="Fok K.M.N."/>
            <person name="Fong J.Y.H."/>
        </authorList>
    </citation>
    <scope>NUCLEOTIDE SEQUENCE [LARGE SCALE GENOMIC DNA]</scope>
    <source>
        <strain evidence="4 5">HKU70</strain>
    </source>
</reference>
<evidence type="ECO:0000259" key="3">
    <source>
        <dbReference type="Pfam" id="PF24092"/>
    </source>
</evidence>
<gene>
    <name evidence="4" type="ORF">FK268_06415</name>
</gene>
<feature type="domain" description="DUF7373" evidence="2">
    <location>
        <begin position="37"/>
        <end position="207"/>
    </location>
</feature>
<comment type="caution">
    <text evidence="4">The sequence shown here is derived from an EMBL/GenBank/DDBJ whole genome shotgun (WGS) entry which is preliminary data.</text>
</comment>
<evidence type="ECO:0000313" key="4">
    <source>
        <dbReference type="EMBL" id="TWS24873.1"/>
    </source>
</evidence>
<feature type="domain" description="DUF7373" evidence="3">
    <location>
        <begin position="229"/>
        <end position="369"/>
    </location>
</feature>
<dbReference type="AlphaFoldDB" id="A0A5C5RQS1"/>
<dbReference type="OrthoDB" id="4772069at2"/>
<dbReference type="InterPro" id="IPR056463">
    <property type="entry name" value="DUF7373_C"/>
</dbReference>